<dbReference type="AlphaFoldDB" id="A0A6N8J2M7"/>
<dbReference type="PROSITE" id="PS50043">
    <property type="entry name" value="HTH_LUXR_2"/>
    <property type="match status" value="1"/>
</dbReference>
<sequence>MLSDWLRALHEQAVLAVVILGPNPFGARDERDVVAVHPPGLGVAARALAASSDYGSGWRDTDAPLVAWQSIARPEPVPGDWRSQWVAHGFHGLVRVEFPLPADRAFECFLFSPRELAGRAEAAALVWSTMSVWPLVRRALATARSTLSPRERECLVLAFQGLTARESAGRLQCAERTVNFHLANAMGKLKVDSKLAAIQRACWLGVM</sequence>
<evidence type="ECO:0000256" key="3">
    <source>
        <dbReference type="ARBA" id="ARBA00023163"/>
    </source>
</evidence>
<dbReference type="SUPFAM" id="SSF46894">
    <property type="entry name" value="C-terminal effector domain of the bipartite response regulators"/>
    <property type="match status" value="1"/>
</dbReference>
<dbReference type="PRINTS" id="PR00038">
    <property type="entry name" value="HTHLUXR"/>
</dbReference>
<comment type="caution">
    <text evidence="5">The sequence shown here is derived from an EMBL/GenBank/DDBJ whole genome shotgun (WGS) entry which is preliminary data.</text>
</comment>
<dbReference type="Pfam" id="PF00196">
    <property type="entry name" value="GerE"/>
    <property type="match status" value="1"/>
</dbReference>
<evidence type="ECO:0000256" key="1">
    <source>
        <dbReference type="ARBA" id="ARBA00023015"/>
    </source>
</evidence>
<keyword evidence="6" id="KW-1185">Reference proteome</keyword>
<dbReference type="Proteomes" id="UP000469385">
    <property type="component" value="Unassembled WGS sequence"/>
</dbReference>
<dbReference type="PANTHER" id="PTHR44688">
    <property type="entry name" value="DNA-BINDING TRANSCRIPTIONAL ACTIVATOR DEVR_DOSR"/>
    <property type="match status" value="1"/>
</dbReference>
<dbReference type="InterPro" id="IPR036388">
    <property type="entry name" value="WH-like_DNA-bd_sf"/>
</dbReference>
<evidence type="ECO:0000259" key="4">
    <source>
        <dbReference type="PROSITE" id="PS50043"/>
    </source>
</evidence>
<dbReference type="EMBL" id="WSEL01000009">
    <property type="protein sequence ID" value="MVQ32466.1"/>
    <property type="molecule type" value="Genomic_DNA"/>
</dbReference>
<feature type="domain" description="HTH luxR-type" evidence="4">
    <location>
        <begin position="140"/>
        <end position="205"/>
    </location>
</feature>
<reference evidence="5 6" key="1">
    <citation type="submission" date="2019-12" db="EMBL/GenBank/DDBJ databases">
        <authorList>
            <person name="Huq M.A."/>
        </authorList>
    </citation>
    <scope>NUCLEOTIDE SEQUENCE [LARGE SCALE GENOMIC DNA]</scope>
    <source>
        <strain evidence="5 6">MAH-25</strain>
    </source>
</reference>
<dbReference type="PANTHER" id="PTHR44688:SF16">
    <property type="entry name" value="DNA-BINDING TRANSCRIPTIONAL ACTIVATOR DEVR_DOSR"/>
    <property type="match status" value="1"/>
</dbReference>
<accession>A0A6N8J2M7</accession>
<proteinExistence type="predicted"/>
<keyword evidence="3" id="KW-0804">Transcription</keyword>
<evidence type="ECO:0000256" key="2">
    <source>
        <dbReference type="ARBA" id="ARBA00023125"/>
    </source>
</evidence>
<dbReference type="InterPro" id="IPR000792">
    <property type="entry name" value="Tscrpt_reg_LuxR_C"/>
</dbReference>
<organism evidence="5 6">
    <name type="scientific">Ramlibacter pinisoli</name>
    <dbReference type="NCBI Taxonomy" id="2682844"/>
    <lineage>
        <taxon>Bacteria</taxon>
        <taxon>Pseudomonadati</taxon>
        <taxon>Pseudomonadota</taxon>
        <taxon>Betaproteobacteria</taxon>
        <taxon>Burkholderiales</taxon>
        <taxon>Comamonadaceae</taxon>
        <taxon>Ramlibacter</taxon>
    </lineage>
</organism>
<dbReference type="GO" id="GO:0006355">
    <property type="term" value="P:regulation of DNA-templated transcription"/>
    <property type="evidence" value="ECO:0007669"/>
    <property type="project" value="InterPro"/>
</dbReference>
<dbReference type="CDD" id="cd06170">
    <property type="entry name" value="LuxR_C_like"/>
    <property type="match status" value="1"/>
</dbReference>
<evidence type="ECO:0000313" key="6">
    <source>
        <dbReference type="Proteomes" id="UP000469385"/>
    </source>
</evidence>
<keyword evidence="2" id="KW-0238">DNA-binding</keyword>
<keyword evidence="1" id="KW-0805">Transcription regulation</keyword>
<protein>
    <submittedName>
        <fullName evidence="5">LuxR family transcriptional regulator</fullName>
    </submittedName>
</protein>
<name>A0A6N8J2M7_9BURK</name>
<dbReference type="InterPro" id="IPR016032">
    <property type="entry name" value="Sig_transdc_resp-reg_C-effctor"/>
</dbReference>
<dbReference type="SMART" id="SM00421">
    <property type="entry name" value="HTH_LUXR"/>
    <property type="match status" value="1"/>
</dbReference>
<evidence type="ECO:0000313" key="5">
    <source>
        <dbReference type="EMBL" id="MVQ32466.1"/>
    </source>
</evidence>
<gene>
    <name evidence="5" type="ORF">GON04_23625</name>
</gene>
<dbReference type="GO" id="GO:0003677">
    <property type="term" value="F:DNA binding"/>
    <property type="evidence" value="ECO:0007669"/>
    <property type="project" value="UniProtKB-KW"/>
</dbReference>
<dbReference type="Gene3D" id="1.10.10.10">
    <property type="entry name" value="Winged helix-like DNA-binding domain superfamily/Winged helix DNA-binding domain"/>
    <property type="match status" value="1"/>
</dbReference>